<evidence type="ECO:0000313" key="7">
    <source>
        <dbReference type="EMBL" id="RGZ74386.1"/>
    </source>
</evidence>
<evidence type="ECO:0000313" key="15">
    <source>
        <dbReference type="Proteomes" id="UP000286341"/>
    </source>
</evidence>
<evidence type="ECO:0000313" key="12">
    <source>
        <dbReference type="Proteomes" id="UP000283431"/>
    </source>
</evidence>
<evidence type="ECO:0000256" key="3">
    <source>
        <dbReference type="PROSITE-ProRule" id="PRU00169"/>
    </source>
</evidence>
<dbReference type="Proteomes" id="UP001197741">
    <property type="component" value="Unassembled WGS sequence"/>
</dbReference>
<dbReference type="AlphaFoldDB" id="A0A395ZJ01"/>
<comment type="function">
    <text evidence="2">May play the central regulatory role in sporulation. It may be an element of the effector pathway responsible for the activation of sporulation genes in response to nutritional stress. Spo0A may act in concert with spo0H (a sigma factor) to control the expression of some genes that are critical to the sporulation process.</text>
</comment>
<dbReference type="Proteomes" id="UP000266698">
    <property type="component" value="Unassembled WGS sequence"/>
</dbReference>
<evidence type="ECO:0000256" key="2">
    <source>
        <dbReference type="ARBA" id="ARBA00024867"/>
    </source>
</evidence>
<name>A0A395ZJ01_9FIRM</name>
<dbReference type="EMBL" id="QSFZ01000019">
    <property type="protein sequence ID" value="RHA89387.1"/>
    <property type="molecule type" value="Genomic_DNA"/>
</dbReference>
<dbReference type="SUPFAM" id="SSF52172">
    <property type="entry name" value="CheY-like"/>
    <property type="match status" value="1"/>
</dbReference>
<dbReference type="EMBL" id="QSDV01000023">
    <property type="protein sequence ID" value="RGZ16911.1"/>
    <property type="molecule type" value="Genomic_DNA"/>
</dbReference>
<dbReference type="Pfam" id="PF00072">
    <property type="entry name" value="Response_reg"/>
    <property type="match status" value="1"/>
</dbReference>
<dbReference type="Proteomes" id="UP000285209">
    <property type="component" value="Unassembled WGS sequence"/>
</dbReference>
<dbReference type="EMBL" id="QSEN01000023">
    <property type="protein sequence ID" value="RGZ74386.1"/>
    <property type="molecule type" value="Genomic_DNA"/>
</dbReference>
<dbReference type="EMBL" id="QRPB01000006">
    <property type="protein sequence ID" value="RHL79968.1"/>
    <property type="molecule type" value="Genomic_DNA"/>
</dbReference>
<reference evidence="11 12" key="1">
    <citation type="submission" date="2018-08" db="EMBL/GenBank/DDBJ databases">
        <title>A genome reference for cultivated species of the human gut microbiota.</title>
        <authorList>
            <person name="Zou Y."/>
            <person name="Xue W."/>
            <person name="Luo G."/>
        </authorList>
    </citation>
    <scope>NUCLEOTIDE SEQUENCE [LARGE SCALE GENOMIC DNA]</scope>
    <source>
        <strain evidence="10 11">AF36-2BH</strain>
        <strain evidence="9 14">AM42-17AT</strain>
        <strain evidence="8 15">AM44-1AT</strain>
        <strain evidence="7 12">AM48-7</strain>
        <strain evidence="6 13">AM54-25XD</strain>
    </source>
</reference>
<feature type="domain" description="Response regulatory" evidence="4">
    <location>
        <begin position="23"/>
        <end position="138"/>
    </location>
</feature>
<evidence type="ECO:0000313" key="11">
    <source>
        <dbReference type="Proteomes" id="UP000266698"/>
    </source>
</evidence>
<dbReference type="InterPro" id="IPR007492">
    <property type="entry name" value="LytTR_DNA-bd_dom"/>
</dbReference>
<evidence type="ECO:0000259" key="4">
    <source>
        <dbReference type="PROSITE" id="PS50110"/>
    </source>
</evidence>
<dbReference type="EMBL" id="QSFB01000003">
    <property type="protein sequence ID" value="RHA15463.1"/>
    <property type="molecule type" value="Genomic_DNA"/>
</dbReference>
<evidence type="ECO:0000313" key="10">
    <source>
        <dbReference type="EMBL" id="RHL79968.1"/>
    </source>
</evidence>
<dbReference type="Pfam" id="PF04397">
    <property type="entry name" value="LytTR"/>
    <property type="match status" value="1"/>
</dbReference>
<dbReference type="Gene3D" id="3.40.50.2300">
    <property type="match status" value="1"/>
</dbReference>
<feature type="modified residue" description="4-aspartylphosphate" evidence="3">
    <location>
        <position position="75"/>
    </location>
</feature>
<dbReference type="Proteomes" id="UP000283431">
    <property type="component" value="Unassembled WGS sequence"/>
</dbReference>
<dbReference type="GO" id="GO:0003677">
    <property type="term" value="F:DNA binding"/>
    <property type="evidence" value="ECO:0007669"/>
    <property type="project" value="UniProtKB-KW"/>
</dbReference>
<dbReference type="SMART" id="SM00850">
    <property type="entry name" value="LytTR"/>
    <property type="match status" value="1"/>
</dbReference>
<organism evidence="8 15">
    <name type="scientific">Agathobacter rectalis</name>
    <dbReference type="NCBI Taxonomy" id="39491"/>
    <lineage>
        <taxon>Bacteria</taxon>
        <taxon>Bacillati</taxon>
        <taxon>Bacillota</taxon>
        <taxon>Clostridia</taxon>
        <taxon>Lachnospirales</taxon>
        <taxon>Lachnospiraceae</taxon>
        <taxon>Agathobacter</taxon>
    </lineage>
</organism>
<dbReference type="InterPro" id="IPR046947">
    <property type="entry name" value="LytR-like"/>
</dbReference>
<dbReference type="PANTHER" id="PTHR37299:SF1">
    <property type="entry name" value="STAGE 0 SPORULATION PROTEIN A HOMOLOG"/>
    <property type="match status" value="1"/>
</dbReference>
<evidence type="ECO:0000313" key="8">
    <source>
        <dbReference type="EMBL" id="RHA15463.1"/>
    </source>
</evidence>
<dbReference type="PANTHER" id="PTHR37299">
    <property type="entry name" value="TRANSCRIPTIONAL REGULATOR-RELATED"/>
    <property type="match status" value="1"/>
</dbReference>
<keyword evidence="8" id="KW-0238">DNA-binding</keyword>
<evidence type="ECO:0000313" key="9">
    <source>
        <dbReference type="EMBL" id="RHA89387.1"/>
    </source>
</evidence>
<keyword evidence="3" id="KW-0597">Phosphoprotein</keyword>
<comment type="caution">
    <text evidence="8">The sequence shown here is derived from an EMBL/GenBank/DDBJ whole genome shotgun (WGS) entry which is preliminary data.</text>
</comment>
<dbReference type="Gene3D" id="2.40.50.1020">
    <property type="entry name" value="LytTr DNA-binding domain"/>
    <property type="match status" value="1"/>
</dbReference>
<sequence>MNYRLYIIYYRVSLEKEYRMMYRIGICDDEEACRIKISESIRNIALKNDIEVKIIQYESGIQVMDCEKPDILILDIEMEHIDGLKVRDLLEQTDNEVLIIFCTSHDEIMSKAYGRNVTDFIKKPVREEEIEKKLLHAINIINRRVKWICLNTISGLTKFKISDIVYGIAQGRYLKIYMLDGSEYFITDKGVSQLYEMLKDMNFARISRSIIINFENVNTIGDEIIMTDGVKLKSSRRMKKQIQEDFFNYMCKVARVERADR</sequence>
<evidence type="ECO:0000313" key="6">
    <source>
        <dbReference type="EMBL" id="RGZ16911.1"/>
    </source>
</evidence>
<dbReference type="InterPro" id="IPR001789">
    <property type="entry name" value="Sig_transdc_resp-reg_receiver"/>
</dbReference>
<evidence type="ECO:0000313" key="14">
    <source>
        <dbReference type="Proteomes" id="UP000286220"/>
    </source>
</evidence>
<gene>
    <name evidence="10" type="ORF">DW001_06380</name>
    <name evidence="9" type="ORF">DW912_14660</name>
    <name evidence="8" type="ORF">DW948_03320</name>
    <name evidence="7" type="ORF">DW975_11285</name>
    <name evidence="6" type="ORF">DXA03_11385</name>
    <name evidence="5" type="ORF">LIZ82_03910</name>
</gene>
<evidence type="ECO:0000256" key="1">
    <source>
        <dbReference type="ARBA" id="ARBA00018672"/>
    </source>
</evidence>
<evidence type="ECO:0000313" key="5">
    <source>
        <dbReference type="EMBL" id="MCB6960043.1"/>
    </source>
</evidence>
<dbReference type="SMART" id="SM00448">
    <property type="entry name" value="REC"/>
    <property type="match status" value="1"/>
</dbReference>
<accession>A0A395ZJ01</accession>
<dbReference type="GO" id="GO:0000156">
    <property type="term" value="F:phosphorelay response regulator activity"/>
    <property type="evidence" value="ECO:0007669"/>
    <property type="project" value="InterPro"/>
</dbReference>
<dbReference type="EMBL" id="JAJCJQ010000003">
    <property type="protein sequence ID" value="MCB6960043.1"/>
    <property type="molecule type" value="Genomic_DNA"/>
</dbReference>
<dbReference type="Proteomes" id="UP000286220">
    <property type="component" value="Unassembled WGS sequence"/>
</dbReference>
<reference evidence="5" key="2">
    <citation type="submission" date="2021-10" db="EMBL/GenBank/DDBJ databases">
        <title>Collection of gut derived symbiotic bacterial strains cultured from healthy donors.</title>
        <authorList>
            <person name="Lin H."/>
            <person name="Littmann E."/>
            <person name="Kohout C."/>
            <person name="Pamer E.G."/>
        </authorList>
    </citation>
    <scope>NUCLEOTIDE SEQUENCE</scope>
    <source>
        <strain evidence="5">DFI.7.28A</strain>
    </source>
</reference>
<proteinExistence type="predicted"/>
<evidence type="ECO:0000313" key="13">
    <source>
        <dbReference type="Proteomes" id="UP000285209"/>
    </source>
</evidence>
<dbReference type="InterPro" id="IPR011006">
    <property type="entry name" value="CheY-like_superfamily"/>
</dbReference>
<dbReference type="Proteomes" id="UP000286341">
    <property type="component" value="Unassembled WGS sequence"/>
</dbReference>
<protein>
    <recommendedName>
        <fullName evidence="1">Stage 0 sporulation protein A homolog</fullName>
    </recommendedName>
</protein>
<dbReference type="PROSITE" id="PS50110">
    <property type="entry name" value="RESPONSE_REGULATORY"/>
    <property type="match status" value="1"/>
</dbReference>
<dbReference type="RefSeq" id="WP_109258526.1">
    <property type="nucleotide sequence ID" value="NZ_DAWDEU010000046.1"/>
</dbReference>